<proteinExistence type="predicted"/>
<accession>A0A4S2AEM4</accession>
<evidence type="ECO:0000313" key="3">
    <source>
        <dbReference type="Proteomes" id="UP000310532"/>
    </source>
</evidence>
<dbReference type="EMBL" id="SRYZ01000076">
    <property type="protein sequence ID" value="TGX98523.1"/>
    <property type="molecule type" value="Genomic_DNA"/>
</dbReference>
<protein>
    <submittedName>
        <fullName evidence="2">Uncharacterized protein</fullName>
    </submittedName>
</protein>
<keyword evidence="1" id="KW-0472">Membrane</keyword>
<evidence type="ECO:0000313" key="2">
    <source>
        <dbReference type="EMBL" id="TGX98523.1"/>
    </source>
</evidence>
<gene>
    <name evidence="2" type="ORF">E5355_18280</name>
</gene>
<keyword evidence="1" id="KW-0812">Transmembrane</keyword>
<comment type="caution">
    <text evidence="2">The sequence shown here is derived from an EMBL/GenBank/DDBJ whole genome shotgun (WGS) entry which is preliminary data.</text>
</comment>
<dbReference type="AlphaFoldDB" id="A0A4S2AEM4"/>
<evidence type="ECO:0000256" key="1">
    <source>
        <dbReference type="SAM" id="Phobius"/>
    </source>
</evidence>
<dbReference type="Proteomes" id="UP000310532">
    <property type="component" value="Unassembled WGS sequence"/>
</dbReference>
<name>A0A4S2AEM4_9BACE</name>
<reference evidence="2 3" key="1">
    <citation type="submission" date="2019-04" db="EMBL/GenBank/DDBJ databases">
        <title>Microbes associate with the intestines of laboratory mice.</title>
        <authorList>
            <person name="Navarre W."/>
            <person name="Wong E."/>
            <person name="Huang K."/>
            <person name="Tropini C."/>
            <person name="Ng K."/>
            <person name="Yu B."/>
        </authorList>
    </citation>
    <scope>NUCLEOTIDE SEQUENCE [LARGE SCALE GENOMIC DNA]</scope>
    <source>
        <strain evidence="2 3">NM69_E16B</strain>
    </source>
</reference>
<keyword evidence="3" id="KW-1185">Reference proteome</keyword>
<organism evidence="2 3">
    <name type="scientific">Bacteroides muris</name>
    <name type="common">ex Afrizal et al. 2022</name>
    <dbReference type="NCBI Taxonomy" id="2516960"/>
    <lineage>
        <taxon>Bacteria</taxon>
        <taxon>Pseudomonadati</taxon>
        <taxon>Bacteroidota</taxon>
        <taxon>Bacteroidia</taxon>
        <taxon>Bacteroidales</taxon>
        <taxon>Bacteroidaceae</taxon>
        <taxon>Bacteroides</taxon>
    </lineage>
</organism>
<sequence>MEYGATRIQDIDNQKRYAYLVSENVGNFRLSKDSIVVLTYIAWAAIVTSAQMVSYDLHLRRGIVGSRFCI</sequence>
<keyword evidence="1" id="KW-1133">Transmembrane helix</keyword>
<feature type="transmembrane region" description="Helical" evidence="1">
    <location>
        <begin position="35"/>
        <end position="57"/>
    </location>
</feature>